<dbReference type="Proteomes" id="UP000293347">
    <property type="component" value="Unassembled WGS sequence"/>
</dbReference>
<accession>A0A4V2MKY2</accession>
<protein>
    <submittedName>
        <fullName evidence="1">Uncharacterized protein</fullName>
    </submittedName>
</protein>
<comment type="caution">
    <text evidence="1">The sequence shown here is derived from an EMBL/GenBank/DDBJ whole genome shotgun (WGS) entry which is preliminary data.</text>
</comment>
<reference evidence="1 2" key="1">
    <citation type="submission" date="2019-02" db="EMBL/GenBank/DDBJ databases">
        <title>Pedobacter sp. RP-1-14 sp. nov., isolated from Arctic soil.</title>
        <authorList>
            <person name="Dahal R.H."/>
        </authorList>
    </citation>
    <scope>NUCLEOTIDE SEQUENCE [LARGE SCALE GENOMIC DNA]</scope>
    <source>
        <strain evidence="1 2">RP-1-14</strain>
    </source>
</reference>
<dbReference type="OrthoDB" id="178184at2"/>
<dbReference type="AlphaFoldDB" id="A0A4V2MKY2"/>
<dbReference type="SUPFAM" id="SSF55486">
    <property type="entry name" value="Metalloproteases ('zincins'), catalytic domain"/>
    <property type="match status" value="1"/>
</dbReference>
<evidence type="ECO:0000313" key="1">
    <source>
        <dbReference type="EMBL" id="TCC99966.1"/>
    </source>
</evidence>
<keyword evidence="2" id="KW-1185">Reference proteome</keyword>
<name>A0A4V2MKY2_9SPHI</name>
<dbReference type="RefSeq" id="WP_131597301.1">
    <property type="nucleotide sequence ID" value="NZ_SJSL01000005.1"/>
</dbReference>
<gene>
    <name evidence="1" type="ORF">EZ437_17150</name>
</gene>
<evidence type="ECO:0000313" key="2">
    <source>
        <dbReference type="Proteomes" id="UP000293347"/>
    </source>
</evidence>
<proteinExistence type="predicted"/>
<dbReference type="EMBL" id="SJSL01000005">
    <property type="protein sequence ID" value="TCC99966.1"/>
    <property type="molecule type" value="Genomic_DNA"/>
</dbReference>
<sequence>MSKMNYPQPFFRKLKGYAFDPSFSATLAKREVNEVLYKIKWEDTKPGPVGEYIAVIDYDPSKRRFYEPINLHHELVLADYGMELSEGDPRFHQQQVYAVIMSVINQFERALGRKVIWSKITNADPAGGKLYKHEFIPQLWVYPHAMRQQNAYYSPAKNALMFGYFQAAHNWNGNNVPGATVFTCLSPDIIAHETTHAILHSIHPYLMNDTNQDMLAFHEAFSDIIALLQRFTFRSVVEDQIRSSRGDLVSAENLLGDLAIQFGQAVSGNRRALRSFLVEKDEHGNWKNITPDPSLYHTITDPHSRGGILVAAIFDAFARLYKFNVADLIRLASNGSGILGQGEIDPDLVKRLSKEACHIADQLMMICIRALDYCPPADLTFGDYLRAIITADLANDPDDDQGIRYAIMESFRAWGIIPDEVNTFSVAALKWENPNEFFDDGSQLDSLIKTIKFAFDPEFSRTLNFSNTKIQEVLGAFERILRANDRKIIFEQTQYLAAVVHDLFKMKMEILDAGVENLLGMKFDDIEYFHKGEQESDNIRLRAPGRRVFQVYKCRPMILTDPHTGNSRKVMLIMFLQKVNIDVSETKYKGYFKDNTFVFRGGSSLIIDMANYEIQYVISKSICSSARLFRQLDFSIANVSLDNNALLMQDDEPFASLHIH</sequence>
<organism evidence="1 2">
    <name type="scientific">Pedobacter psychroterrae</name>
    <dbReference type="NCBI Taxonomy" id="2530453"/>
    <lineage>
        <taxon>Bacteria</taxon>
        <taxon>Pseudomonadati</taxon>
        <taxon>Bacteroidota</taxon>
        <taxon>Sphingobacteriia</taxon>
        <taxon>Sphingobacteriales</taxon>
        <taxon>Sphingobacteriaceae</taxon>
        <taxon>Pedobacter</taxon>
    </lineage>
</organism>
<dbReference type="CDD" id="cd09598">
    <property type="entry name" value="M4_like"/>
    <property type="match status" value="1"/>
</dbReference>